<dbReference type="EMBL" id="JAFHKS010000042">
    <property type="protein sequence ID" value="MBN3544902.1"/>
    <property type="molecule type" value="Genomic_DNA"/>
</dbReference>
<gene>
    <name evidence="1" type="ORF">JYA64_06335</name>
</gene>
<comment type="caution">
    <text evidence="1">The sequence shown here is derived from an EMBL/GenBank/DDBJ whole genome shotgun (WGS) entry which is preliminary data.</text>
</comment>
<protein>
    <submittedName>
        <fullName evidence="1">Uncharacterized protein</fullName>
    </submittedName>
</protein>
<organism evidence="1 2">
    <name type="scientific">Fictibacillus barbaricus</name>
    <dbReference type="NCBI Taxonomy" id="182136"/>
    <lineage>
        <taxon>Bacteria</taxon>
        <taxon>Bacillati</taxon>
        <taxon>Bacillota</taxon>
        <taxon>Bacilli</taxon>
        <taxon>Bacillales</taxon>
        <taxon>Fictibacillaceae</taxon>
        <taxon>Fictibacillus</taxon>
    </lineage>
</organism>
<sequence length="178" mass="19941">MSDKSKGNQDKHRKVKITTGPFLVPEEVDSELQGGRENDRLIIILKNPTDKELKVKVKLGICLEPKMSCTGYINIFEDIEEKEINLGKFKLNPHTCTRIERNIPRNLVPGKKDETNAVYRVTAKGDFEVCGCQVVCGLAEISVIGGSVFNFVEPGLEQADATLFFPFSHFVVCKKHCE</sequence>
<name>A0ABS2ZB71_9BACL</name>
<keyword evidence="2" id="KW-1185">Reference proteome</keyword>
<evidence type="ECO:0000313" key="2">
    <source>
        <dbReference type="Proteomes" id="UP001319060"/>
    </source>
</evidence>
<dbReference type="Proteomes" id="UP001319060">
    <property type="component" value="Unassembled WGS sequence"/>
</dbReference>
<dbReference type="RefSeq" id="WP_188403444.1">
    <property type="nucleotide sequence ID" value="NZ_BMCE01000002.1"/>
</dbReference>
<reference evidence="1 2" key="1">
    <citation type="submission" date="2021-01" db="EMBL/GenBank/DDBJ databases">
        <title>Genome Sequencing of Type Strains.</title>
        <authorList>
            <person name="Lemaire J.F."/>
            <person name="Inderbitzin P."/>
            <person name="Collins S.B."/>
            <person name="Wespe N."/>
            <person name="Knight-Connoni V."/>
        </authorList>
    </citation>
    <scope>NUCLEOTIDE SEQUENCE [LARGE SCALE GENOMIC DNA]</scope>
    <source>
        <strain evidence="1 2">DSM 14730</strain>
    </source>
</reference>
<proteinExistence type="predicted"/>
<accession>A0ABS2ZB71</accession>
<evidence type="ECO:0000313" key="1">
    <source>
        <dbReference type="EMBL" id="MBN3544902.1"/>
    </source>
</evidence>